<reference evidence="1" key="1">
    <citation type="journal article" date="2020" name="Stud. Mycol.">
        <title>101 Dothideomycetes genomes: a test case for predicting lifestyles and emergence of pathogens.</title>
        <authorList>
            <person name="Haridas S."/>
            <person name="Albert R."/>
            <person name="Binder M."/>
            <person name="Bloem J."/>
            <person name="Labutti K."/>
            <person name="Salamov A."/>
            <person name="Andreopoulos B."/>
            <person name="Baker S."/>
            <person name="Barry K."/>
            <person name="Bills G."/>
            <person name="Bluhm B."/>
            <person name="Cannon C."/>
            <person name="Castanera R."/>
            <person name="Culley D."/>
            <person name="Daum C."/>
            <person name="Ezra D."/>
            <person name="Gonzalez J."/>
            <person name="Henrissat B."/>
            <person name="Kuo A."/>
            <person name="Liang C."/>
            <person name="Lipzen A."/>
            <person name="Lutzoni F."/>
            <person name="Magnuson J."/>
            <person name="Mondo S."/>
            <person name="Nolan M."/>
            <person name="Ohm R."/>
            <person name="Pangilinan J."/>
            <person name="Park H.-J."/>
            <person name="Ramirez L."/>
            <person name="Alfaro M."/>
            <person name="Sun H."/>
            <person name="Tritt A."/>
            <person name="Yoshinaga Y."/>
            <person name="Zwiers L.-H."/>
            <person name="Turgeon B."/>
            <person name="Goodwin S."/>
            <person name="Spatafora J."/>
            <person name="Crous P."/>
            <person name="Grigoriev I."/>
        </authorList>
    </citation>
    <scope>NUCLEOTIDE SEQUENCE</scope>
    <source>
        <strain evidence="1">CBS 207.26</strain>
    </source>
</reference>
<sequence length="139" mass="16233">MGRRLPDGTVNVIQAYLEADRPVSEIMEVTNAGRSTIYKIRLNLEVFGTPYPPNTVKRGRPCTVLRIHKLRLLDYLENRPTAYLDEMQDFLLNEFNLITSIYTIYRMLEWNGWSQKATQRRAAERSESLRSAWIGRLVI</sequence>
<evidence type="ECO:0000313" key="2">
    <source>
        <dbReference type="Proteomes" id="UP000800200"/>
    </source>
</evidence>
<gene>
    <name evidence="1" type="ORF">K469DRAFT_699266</name>
</gene>
<accession>A0A6A6EWM6</accession>
<dbReference type="OrthoDB" id="3929549at2759"/>
<evidence type="ECO:0000313" key="1">
    <source>
        <dbReference type="EMBL" id="KAF2195671.1"/>
    </source>
</evidence>
<organism evidence="1 2">
    <name type="scientific">Zopfia rhizophila CBS 207.26</name>
    <dbReference type="NCBI Taxonomy" id="1314779"/>
    <lineage>
        <taxon>Eukaryota</taxon>
        <taxon>Fungi</taxon>
        <taxon>Dikarya</taxon>
        <taxon>Ascomycota</taxon>
        <taxon>Pezizomycotina</taxon>
        <taxon>Dothideomycetes</taxon>
        <taxon>Dothideomycetes incertae sedis</taxon>
        <taxon>Zopfiaceae</taxon>
        <taxon>Zopfia</taxon>
    </lineage>
</organism>
<keyword evidence="2" id="KW-1185">Reference proteome</keyword>
<dbReference type="SUPFAM" id="SSF46689">
    <property type="entry name" value="Homeodomain-like"/>
    <property type="match status" value="1"/>
</dbReference>
<dbReference type="Proteomes" id="UP000800200">
    <property type="component" value="Unassembled WGS sequence"/>
</dbReference>
<proteinExistence type="predicted"/>
<dbReference type="InterPro" id="IPR009057">
    <property type="entry name" value="Homeodomain-like_sf"/>
</dbReference>
<name>A0A6A6EWM6_9PEZI</name>
<protein>
    <recommendedName>
        <fullName evidence="3">Transposase Tc1-like domain-containing protein</fullName>
    </recommendedName>
</protein>
<evidence type="ECO:0008006" key="3">
    <source>
        <dbReference type="Google" id="ProtNLM"/>
    </source>
</evidence>
<dbReference type="EMBL" id="ML994610">
    <property type="protein sequence ID" value="KAF2195671.1"/>
    <property type="molecule type" value="Genomic_DNA"/>
</dbReference>
<dbReference type="AlphaFoldDB" id="A0A6A6EWM6"/>